<dbReference type="Proteomes" id="UP000001062">
    <property type="component" value="Chromosome"/>
</dbReference>
<gene>
    <name evidence="1" type="ordered locus">Marme_3683</name>
</gene>
<dbReference type="HOGENOM" id="CLU_969108_0_0_6"/>
<accession>F2JW06</accession>
<dbReference type="AlphaFoldDB" id="F2JW06"/>
<evidence type="ECO:0000313" key="2">
    <source>
        <dbReference type="Proteomes" id="UP000001062"/>
    </source>
</evidence>
<sequence length="287" mass="33254">MNSRKNTNTATKFIFDNFNAMDSIKDIEHFINEVVHNTLIHKRLHSKYPLSILSEDDLDSRLFPKSIMRIARKHQQIITHSFQDTKCTYKHHSTHQIFLSIIEKIFFTDAIIRKAPIRVAEKESKKKIELIRHLLAKSISKELITMDFIGEDQLLYSSALLSILSKCPSYLDTRNELKLSADVAIKTKKGHTSNILKRENTIHLIDDIRISNVNALQLMGATQQKNMERDILDILQSNKTIMASDPRAVHVELEMPDKNLSCFMVSYHDTSMTPLDYYPFKVVIKDR</sequence>
<reference evidence="1 2" key="1">
    <citation type="journal article" date="2012" name="Stand. Genomic Sci.">
        <title>Complete genome sequence of the melanogenic marine bacterium Marinomonas mediterranea type strain (MMB-1(T)).</title>
        <authorList>
            <person name="Lucas-Elio P."/>
            <person name="Goodwin L."/>
            <person name="Woyke T."/>
            <person name="Pitluck S."/>
            <person name="Nolan M."/>
            <person name="Kyrpides N.C."/>
            <person name="Detter J.C."/>
            <person name="Copeland A."/>
            <person name="Teshima H."/>
            <person name="Bruce D."/>
            <person name="Detter C."/>
            <person name="Tapia R."/>
            <person name="Han S."/>
            <person name="Land M.L."/>
            <person name="Ivanova N."/>
            <person name="Mikhailova N."/>
            <person name="Johnston A.W."/>
            <person name="Sanchez-Amat A."/>
        </authorList>
    </citation>
    <scope>NUCLEOTIDE SEQUENCE [LARGE SCALE GENOMIC DNA]</scope>
    <source>
        <strain evidence="2">ATCC 700492 / JCM 21426 / NBRC 103028 / MMB-1</strain>
    </source>
</reference>
<dbReference type="KEGG" id="mme:Marme_3683"/>
<evidence type="ECO:0000313" key="1">
    <source>
        <dbReference type="EMBL" id="ADZ92894.1"/>
    </source>
</evidence>
<dbReference type="STRING" id="717774.Marme_3683"/>
<keyword evidence="2" id="KW-1185">Reference proteome</keyword>
<protein>
    <submittedName>
        <fullName evidence="1">Uncharacterized protein</fullName>
    </submittedName>
</protein>
<dbReference type="RefSeq" id="WP_013662796.1">
    <property type="nucleotide sequence ID" value="NC_015276.1"/>
</dbReference>
<name>F2JW06_MARM1</name>
<dbReference type="PATRIC" id="fig|717774.3.peg.3795"/>
<dbReference type="EMBL" id="CP002583">
    <property type="protein sequence ID" value="ADZ92894.1"/>
    <property type="molecule type" value="Genomic_DNA"/>
</dbReference>
<proteinExistence type="predicted"/>
<organism evidence="1 2">
    <name type="scientific">Marinomonas mediterranea (strain ATCC 700492 / JCM 21426 / NBRC 103028 / MMB-1)</name>
    <dbReference type="NCBI Taxonomy" id="717774"/>
    <lineage>
        <taxon>Bacteria</taxon>
        <taxon>Pseudomonadati</taxon>
        <taxon>Pseudomonadota</taxon>
        <taxon>Gammaproteobacteria</taxon>
        <taxon>Oceanospirillales</taxon>
        <taxon>Oceanospirillaceae</taxon>
        <taxon>Marinomonas</taxon>
    </lineage>
</organism>